<gene>
    <name evidence="1" type="ORF">J7E47_23000</name>
</gene>
<dbReference type="Gene3D" id="2.180.10.10">
    <property type="entry name" value="RHS repeat-associated core"/>
    <property type="match status" value="1"/>
</dbReference>
<dbReference type="Proteomes" id="UP000692896">
    <property type="component" value="Unassembled WGS sequence"/>
</dbReference>
<proteinExistence type="predicted"/>
<protein>
    <submittedName>
        <fullName evidence="1">RHS repeat protein</fullName>
    </submittedName>
</protein>
<evidence type="ECO:0000313" key="2">
    <source>
        <dbReference type="Proteomes" id="UP000692896"/>
    </source>
</evidence>
<evidence type="ECO:0000313" key="1">
    <source>
        <dbReference type="EMBL" id="MBT2331587.1"/>
    </source>
</evidence>
<dbReference type="InterPro" id="IPR022385">
    <property type="entry name" value="Rhs_assc_core"/>
</dbReference>
<name>A0A944HFD3_PSEFL</name>
<sequence>MGMDQRTPKLMAFDPRNLPVRSVDYWRNIENGPTQQRITASFFDVAGRLVKQWDPRLWRLQQDDPSVPANLTTVYSLSAAALRTDSVDAGMQIDLPGLASEGLRAWDGRGTQREVIYDDLLRPLAVFEQGVGQPRRCVERLKYGYPGQGNRDYNQYGQLIRHDDPAGSVLLESFALTVQNLVQNRRFILDAIAPDWPAPEADREALLEPGDGALSTWRLGPQGDVLEQTDARGNRQKRKLTLDGRLRESHLRLNDQDAWQPLVSDIRYNADGQIAQETAGNGVQTLLEYSPDDGRLMERHARRADQVLQDLFYTYDPMGHVLSIEDKALPVRYFANQRVEPVSRFSYDSLYQVTEASGWEAGAASQGPDSLGRLDPAAVSNYRQTYRYDESGNLLELIHVGAQNHGRQLQAARFSNRCLPYRHGVPPTDEQIAAAFDARGNCLEQDEGRFLAWDLRNQLRSVTPVERASTLNDGEVYVYDGSGQRVRKLRTLQTGARTLVAEVRYLPGLELRADSGTAESLQVITALGGLNSVRILHWESVPPSGANDLYRYSFTDLLGSNSLELAQDGRIISREHFYPFGETAYLAGEDVIEVSYKTVRYSGKERDATGLYYYGYRYYMPGLQRWVNPDPAGVVEGLNLYWMTRNNPVSFIDDDGAVTRKKLSNGLWSPVIAVGAERNIPGAQPVDIGTLQRNLPAVAKTTNIHNALTETELNRVEVTTQLLNTAHKVSAELNNRQGGAKLLFTMEKLTYSGASGGALNALKVLESPLDIPEKNNAILAFWAPQGGYVDIPVNPGLSQPDYVFTPGFSGCSLTVDQLNDNVLRVRHVQGGKEGAEYNDLPGREHGLGLGAMMEYMDYGYALNTKGQAEEVITAFAFMKFDRGAGSWKIFHQSTQGAASIESYSPSRKISLFNRSNASVTVFSKTRVRKVQSKQILIANR</sequence>
<dbReference type="PANTHER" id="PTHR32305:SF15">
    <property type="entry name" value="PROTEIN RHSA-RELATED"/>
    <property type="match status" value="1"/>
</dbReference>
<dbReference type="PANTHER" id="PTHR32305">
    <property type="match status" value="1"/>
</dbReference>
<dbReference type="NCBIfam" id="TIGR03696">
    <property type="entry name" value="Rhs_assc_core"/>
    <property type="match status" value="1"/>
</dbReference>
<dbReference type="RefSeq" id="WP_214963316.1">
    <property type="nucleotide sequence ID" value="NZ_JAGGNZ010000005.1"/>
</dbReference>
<accession>A0A944HFD3</accession>
<dbReference type="AlphaFoldDB" id="A0A944HFD3"/>
<organism evidence="1 2">
    <name type="scientific">Pseudomonas fluorescens</name>
    <dbReference type="NCBI Taxonomy" id="294"/>
    <lineage>
        <taxon>Bacteria</taxon>
        <taxon>Pseudomonadati</taxon>
        <taxon>Pseudomonadota</taxon>
        <taxon>Gammaproteobacteria</taxon>
        <taxon>Pseudomonadales</taxon>
        <taxon>Pseudomonadaceae</taxon>
        <taxon>Pseudomonas</taxon>
    </lineage>
</organism>
<dbReference type="InterPro" id="IPR050708">
    <property type="entry name" value="T6SS_VgrG/RHS"/>
</dbReference>
<comment type="caution">
    <text evidence="1">The sequence shown here is derived from an EMBL/GenBank/DDBJ whole genome shotgun (WGS) entry which is preliminary data.</text>
</comment>
<dbReference type="EMBL" id="JAGGOB010000055">
    <property type="protein sequence ID" value="MBT2331587.1"/>
    <property type="molecule type" value="Genomic_DNA"/>
</dbReference>
<reference evidence="1" key="1">
    <citation type="submission" date="2021-03" db="EMBL/GenBank/DDBJ databases">
        <title>Genomic analysis provides insights into the functional capacity of soil bacteria communities inhabiting an altitudinal gradient in the Atacama Desert.</title>
        <authorList>
            <person name="Gonzalez M."/>
            <person name="Maldonado J."/>
            <person name="Maza F."/>
            <person name="Hodar C."/>
            <person name="Cortes M."/>
            <person name="Palma R."/>
            <person name="Andreani C."/>
            <person name="Gaete A."/>
            <person name="Vasquez-Dean J."/>
            <person name="Acuna V."/>
            <person name="Aguado M."/>
            <person name="Mandakovic D."/>
            <person name="Latorre M."/>
            <person name="Orellana A."/>
            <person name="Gutierrez R."/>
            <person name="Montecino M."/>
            <person name="Allende M."/>
            <person name="Maass A."/>
            <person name="Cambiazo V."/>
        </authorList>
    </citation>
    <scope>NUCLEOTIDE SEQUENCE</scope>
    <source>
        <strain evidence="1">ISL-25</strain>
    </source>
</reference>